<keyword evidence="3" id="KW-1185">Reference proteome</keyword>
<feature type="non-terminal residue" evidence="2">
    <location>
        <position position="1"/>
    </location>
</feature>
<organism evidence="2 3">
    <name type="scientific">Blyttiomyces helicus</name>
    <dbReference type="NCBI Taxonomy" id="388810"/>
    <lineage>
        <taxon>Eukaryota</taxon>
        <taxon>Fungi</taxon>
        <taxon>Fungi incertae sedis</taxon>
        <taxon>Chytridiomycota</taxon>
        <taxon>Chytridiomycota incertae sedis</taxon>
        <taxon>Chytridiomycetes</taxon>
        <taxon>Chytridiomycetes incertae sedis</taxon>
        <taxon>Blyttiomyces</taxon>
    </lineage>
</organism>
<gene>
    <name evidence="2" type="ORF">BDK51DRAFT_29435</name>
</gene>
<feature type="transmembrane region" description="Helical" evidence="1">
    <location>
        <begin position="247"/>
        <end position="268"/>
    </location>
</feature>
<feature type="transmembrane region" description="Helical" evidence="1">
    <location>
        <begin position="112"/>
        <end position="133"/>
    </location>
</feature>
<dbReference type="EMBL" id="KZ997221">
    <property type="protein sequence ID" value="RKO87702.1"/>
    <property type="molecule type" value="Genomic_DNA"/>
</dbReference>
<dbReference type="Proteomes" id="UP000269721">
    <property type="component" value="Unassembled WGS sequence"/>
</dbReference>
<reference evidence="3" key="1">
    <citation type="journal article" date="2018" name="Nat. Microbiol.">
        <title>Leveraging single-cell genomics to expand the fungal tree of life.</title>
        <authorList>
            <person name="Ahrendt S.R."/>
            <person name="Quandt C.A."/>
            <person name="Ciobanu D."/>
            <person name="Clum A."/>
            <person name="Salamov A."/>
            <person name="Andreopoulos B."/>
            <person name="Cheng J.F."/>
            <person name="Woyke T."/>
            <person name="Pelin A."/>
            <person name="Henrissat B."/>
            <person name="Reynolds N.K."/>
            <person name="Benny G.L."/>
            <person name="Smith M.E."/>
            <person name="James T.Y."/>
            <person name="Grigoriev I.V."/>
        </authorList>
    </citation>
    <scope>NUCLEOTIDE SEQUENCE [LARGE SCALE GENOMIC DNA]</scope>
</reference>
<dbReference type="Gene3D" id="1.20.1250.20">
    <property type="entry name" value="MFS general substrate transporter like domains"/>
    <property type="match status" value="1"/>
</dbReference>
<evidence type="ECO:0000256" key="1">
    <source>
        <dbReference type="SAM" id="Phobius"/>
    </source>
</evidence>
<feature type="transmembrane region" description="Helical" evidence="1">
    <location>
        <begin position="219"/>
        <end position="241"/>
    </location>
</feature>
<dbReference type="InterPro" id="IPR036259">
    <property type="entry name" value="MFS_trans_sf"/>
</dbReference>
<sequence>KPWLASTVTLRNFIWVAFGLTIFNLLFVKSYVPETLLKSNTSSDDWRNTPSISEKLSTFIRDAKTPLTDTLAVLKNRPNYQLLAALACVAASRFSIGDTLFPALLIGMDLIIYYYFVLFISVAWLLVSPRAVTPDLAYRVGVSTVMFDLGISRICTCLVAICCVAAGLATQAWVFYAGKLRFGISPHTFALLAGIIYLATPTILSLLSRTVPSTLHGVFFSSVMSIAVLAAFVGIVLVMVALPLITIYPIAALVAQAALLGLATALLFGVDGRWIEEAEGERSRDGEPDDGSVPESA</sequence>
<protein>
    <submittedName>
        <fullName evidence="2">Uncharacterized protein</fullName>
    </submittedName>
</protein>
<keyword evidence="1" id="KW-0472">Membrane</keyword>
<name>A0A4P9W6R3_9FUNG</name>
<accession>A0A4P9W6R3</accession>
<proteinExistence type="predicted"/>
<feature type="transmembrane region" description="Helical" evidence="1">
    <location>
        <begin position="12"/>
        <end position="32"/>
    </location>
</feature>
<feature type="transmembrane region" description="Helical" evidence="1">
    <location>
        <begin position="154"/>
        <end position="176"/>
    </location>
</feature>
<feature type="transmembrane region" description="Helical" evidence="1">
    <location>
        <begin position="188"/>
        <end position="207"/>
    </location>
</feature>
<dbReference type="AlphaFoldDB" id="A0A4P9W6R3"/>
<dbReference type="SUPFAM" id="SSF103473">
    <property type="entry name" value="MFS general substrate transporter"/>
    <property type="match status" value="1"/>
</dbReference>
<evidence type="ECO:0000313" key="3">
    <source>
        <dbReference type="Proteomes" id="UP000269721"/>
    </source>
</evidence>
<keyword evidence="1" id="KW-1133">Transmembrane helix</keyword>
<evidence type="ECO:0000313" key="2">
    <source>
        <dbReference type="EMBL" id="RKO87702.1"/>
    </source>
</evidence>
<keyword evidence="1" id="KW-0812">Transmembrane</keyword>